<evidence type="ECO:0000256" key="2">
    <source>
        <dbReference type="SAM" id="SignalP"/>
    </source>
</evidence>
<dbReference type="Proteomes" id="UP000886339">
    <property type="component" value="Unassembled WGS sequence"/>
</dbReference>
<dbReference type="Pfam" id="PF00326">
    <property type="entry name" value="Peptidase_S9"/>
    <property type="match status" value="1"/>
</dbReference>
<name>A0A831WA80_9GAMM</name>
<comment type="caution">
    <text evidence="4">The sequence shown here is derived from an EMBL/GenBank/DDBJ whole genome shotgun (WGS) entry which is preliminary data.</text>
</comment>
<dbReference type="GO" id="GO:0004252">
    <property type="term" value="F:serine-type endopeptidase activity"/>
    <property type="evidence" value="ECO:0007669"/>
    <property type="project" value="TreeGrafter"/>
</dbReference>
<dbReference type="SUPFAM" id="SSF82171">
    <property type="entry name" value="DPP6 N-terminal domain-like"/>
    <property type="match status" value="1"/>
</dbReference>
<dbReference type="PANTHER" id="PTHR42776">
    <property type="entry name" value="SERINE PEPTIDASE S9 FAMILY MEMBER"/>
    <property type="match status" value="1"/>
</dbReference>
<sequence length="639" mass="71915">MTHKLLPILLLFFSFSATAKELPVEYFFKNYEFSQVSLSPDGKHLAAIAPVGESRNLVVIDRSTMKPLAVTSLTHRDVSGYQWASNERLLFYVEEDGNESLALNAVNIDGSKPRVLTKASKGIQLIPRYTRMVDRLREDDRHVIVASNDRKLQFPDLYRMDIYNGKKKRLTSNPGNFTGWGMDWDHKVRIAMRQSVAKDKSDASSELLYRETEDAPWKVLATSHLGQEGTGYAGFTPDNKSLYIVSAVGRDRMAAYKLDPATGKKELVFGHDEVDVGGPDFSPKDHRALAIGYVTDKPHIHYLDKKFGDIQKALDKALPDTVNRITSITEDEKTAVVIAGSDKTPGTYYLLETEPKLKLTYLAQIAERIKPADMVDMKPISYKARDGLLIHGYLTLPKGAEGKAIPLIVHPHGGPYGPRDIWGWNPEVQFLANRGYAVLQMNFRGSGGYGNKFEVGAWKQWGLQMQDDISDAVKWAIDKGIADPKRVCIYGASYGGYATMAGLTMTPDLYKCGVNYVGVVDLDMLEEWDTDRHHDESGALTAWFHRAVGNPDDPKDQARMKKTSPINLLANLDDPLFIIHGRRDPRVEIAQAEELMDKLDDLSKPYIKLIKKKEGHGFRREENKLELYKMMDAFLKKNL</sequence>
<dbReference type="PANTHER" id="PTHR42776:SF27">
    <property type="entry name" value="DIPEPTIDYL PEPTIDASE FAMILY MEMBER 6"/>
    <property type="match status" value="1"/>
</dbReference>
<protein>
    <submittedName>
        <fullName evidence="4">S9 family peptidase</fullName>
    </submittedName>
</protein>
<feature type="chain" id="PRO_5032640199" evidence="2">
    <location>
        <begin position="20"/>
        <end position="639"/>
    </location>
</feature>
<dbReference type="EMBL" id="DRLF01000182">
    <property type="protein sequence ID" value="HEC06212.1"/>
    <property type="molecule type" value="Genomic_DNA"/>
</dbReference>
<accession>A0A831WA80</accession>
<dbReference type="Gene3D" id="3.40.50.1820">
    <property type="entry name" value="alpha/beta hydrolase"/>
    <property type="match status" value="1"/>
</dbReference>
<reference evidence="4" key="1">
    <citation type="journal article" date="2020" name="mSystems">
        <title>Genome- and Community-Level Interaction Insights into Carbon Utilization and Element Cycling Functions of Hydrothermarchaeota in Hydrothermal Sediment.</title>
        <authorList>
            <person name="Zhou Z."/>
            <person name="Liu Y."/>
            <person name="Xu W."/>
            <person name="Pan J."/>
            <person name="Luo Z.H."/>
            <person name="Li M."/>
        </authorList>
    </citation>
    <scope>NUCLEOTIDE SEQUENCE [LARGE SCALE GENOMIC DNA]</scope>
    <source>
        <strain evidence="4">HyVt-458</strain>
    </source>
</reference>
<dbReference type="InterPro" id="IPR011042">
    <property type="entry name" value="6-blade_b-propeller_TolB-like"/>
</dbReference>
<gene>
    <name evidence="4" type="ORF">ENJ12_05145</name>
</gene>
<keyword evidence="1" id="KW-0378">Hydrolase</keyword>
<dbReference type="GO" id="GO:0006508">
    <property type="term" value="P:proteolysis"/>
    <property type="evidence" value="ECO:0007669"/>
    <property type="project" value="InterPro"/>
</dbReference>
<dbReference type="Gene3D" id="2.120.10.30">
    <property type="entry name" value="TolB, C-terminal domain"/>
    <property type="match status" value="1"/>
</dbReference>
<feature type="signal peptide" evidence="2">
    <location>
        <begin position="1"/>
        <end position="19"/>
    </location>
</feature>
<evidence type="ECO:0000313" key="4">
    <source>
        <dbReference type="EMBL" id="HEC06212.1"/>
    </source>
</evidence>
<dbReference type="InterPro" id="IPR001375">
    <property type="entry name" value="Peptidase_S9_cat"/>
</dbReference>
<dbReference type="AlphaFoldDB" id="A0A831WA80"/>
<proteinExistence type="predicted"/>
<feature type="domain" description="Peptidase S9 prolyl oligopeptidase catalytic" evidence="3">
    <location>
        <begin position="426"/>
        <end position="639"/>
    </location>
</feature>
<organism evidence="4">
    <name type="scientific">Thiolapillus brandeum</name>
    <dbReference type="NCBI Taxonomy" id="1076588"/>
    <lineage>
        <taxon>Bacteria</taxon>
        <taxon>Pseudomonadati</taxon>
        <taxon>Pseudomonadota</taxon>
        <taxon>Gammaproteobacteria</taxon>
        <taxon>Chromatiales</taxon>
        <taxon>Sedimenticolaceae</taxon>
        <taxon>Thiolapillus</taxon>
    </lineage>
</organism>
<evidence type="ECO:0000256" key="1">
    <source>
        <dbReference type="ARBA" id="ARBA00022801"/>
    </source>
</evidence>
<keyword evidence="2" id="KW-0732">Signal</keyword>
<dbReference type="SUPFAM" id="SSF53474">
    <property type="entry name" value="alpha/beta-Hydrolases"/>
    <property type="match status" value="1"/>
</dbReference>
<dbReference type="InterPro" id="IPR029058">
    <property type="entry name" value="AB_hydrolase_fold"/>
</dbReference>
<evidence type="ECO:0000259" key="3">
    <source>
        <dbReference type="Pfam" id="PF00326"/>
    </source>
</evidence>